<proteinExistence type="predicted"/>
<evidence type="ECO:0000313" key="1">
    <source>
        <dbReference type="EMBL" id="TYQ01135.1"/>
    </source>
</evidence>
<accession>A0A652YIV3</accession>
<gene>
    <name evidence="1" type="ORF">FNL38_109150</name>
</gene>
<name>A0A652YIV3_NOCGL</name>
<sequence length="204" mass="22331">MIDLASRRIVDVRGHLTDPYAASLLVVTMMPVLSAIAFGSILWRPLGYVVAVASLFYVQRLHRWIGSGLRGISSGVPNSRIYRATTYLVIVLFSAMLSIPVVQVFFRGDLAAMAAPTVVAEMTDGWQGATAPEAIFGSTPSWPSYAPCQFVQGWTGPTVANSCYSAVGYLRMWQMPTALPMLCSLTMIYILFPLTLARFGRLNK</sequence>
<protein>
    <submittedName>
        <fullName evidence="1">Uncharacterized protein</fullName>
    </submittedName>
</protein>
<dbReference type="AlphaFoldDB" id="A0A652YIV3"/>
<dbReference type="EMBL" id="VNIQ01000009">
    <property type="protein sequence ID" value="TYQ01135.1"/>
    <property type="molecule type" value="Genomic_DNA"/>
</dbReference>
<comment type="caution">
    <text evidence="1">The sequence shown here is derived from an EMBL/GenBank/DDBJ whole genome shotgun (WGS) entry which is preliminary data.</text>
</comment>
<organism evidence="1">
    <name type="scientific">Nocardia globerula</name>
    <dbReference type="NCBI Taxonomy" id="1818"/>
    <lineage>
        <taxon>Bacteria</taxon>
        <taxon>Bacillati</taxon>
        <taxon>Actinomycetota</taxon>
        <taxon>Actinomycetes</taxon>
        <taxon>Mycobacteriales</taxon>
        <taxon>Nocardiaceae</taxon>
        <taxon>Nocardia</taxon>
    </lineage>
</organism>
<reference evidence="1" key="1">
    <citation type="submission" date="2019-07" db="EMBL/GenBank/DDBJ databases">
        <title>Genomic Encyclopedia of Type Strains, Phase IV (KMG-IV): sequencing the most valuable type-strain genomes for metagenomic binning, comparative biology and taxonomic classification.</title>
        <authorList>
            <person name="Goeker M."/>
        </authorList>
    </citation>
    <scope>NUCLEOTIDE SEQUENCE</scope>
    <source>
        <strain evidence="1">DSM 44596</strain>
    </source>
</reference>